<accession>A0A833RXS6</accession>
<organism evidence="1 2">
    <name type="scientific">Frieseomelitta varia</name>
    <dbReference type="NCBI Taxonomy" id="561572"/>
    <lineage>
        <taxon>Eukaryota</taxon>
        <taxon>Metazoa</taxon>
        <taxon>Ecdysozoa</taxon>
        <taxon>Arthropoda</taxon>
        <taxon>Hexapoda</taxon>
        <taxon>Insecta</taxon>
        <taxon>Pterygota</taxon>
        <taxon>Neoptera</taxon>
        <taxon>Endopterygota</taxon>
        <taxon>Hymenoptera</taxon>
        <taxon>Apocrita</taxon>
        <taxon>Aculeata</taxon>
        <taxon>Apoidea</taxon>
        <taxon>Anthophila</taxon>
        <taxon>Apidae</taxon>
        <taxon>Frieseomelitta</taxon>
    </lineage>
</organism>
<name>A0A833RXS6_9HYME</name>
<gene>
    <name evidence="1" type="ORF">E2986_13307</name>
</gene>
<sequence length="118" mass="13588">FIKYERLANCRSLHSATFTLKYSHVQPFPHHRASWCLANGYIPSPPCDPCWLTIVSHTTCTLRGKRMRYSRGYTWLLLPGSTTSLVRPHAQCFSVMYRWGMRTMSPCFPLGGTDSTVW</sequence>
<evidence type="ECO:0000313" key="1">
    <source>
        <dbReference type="EMBL" id="KAF3420037.1"/>
    </source>
</evidence>
<keyword evidence="2" id="KW-1185">Reference proteome</keyword>
<evidence type="ECO:0000313" key="2">
    <source>
        <dbReference type="Proteomes" id="UP000655588"/>
    </source>
</evidence>
<dbReference type="EMBL" id="WNWW01001015">
    <property type="protein sequence ID" value="KAF3420037.1"/>
    <property type="molecule type" value="Genomic_DNA"/>
</dbReference>
<comment type="caution">
    <text evidence="1">The sequence shown here is derived from an EMBL/GenBank/DDBJ whole genome shotgun (WGS) entry which is preliminary data.</text>
</comment>
<dbReference type="Proteomes" id="UP000655588">
    <property type="component" value="Unassembled WGS sequence"/>
</dbReference>
<protein>
    <submittedName>
        <fullName evidence="1">Uncharacterized protein</fullName>
    </submittedName>
</protein>
<proteinExistence type="predicted"/>
<reference evidence="1" key="1">
    <citation type="submission" date="2019-11" db="EMBL/GenBank/DDBJ databases">
        <title>The nuclear and mitochondrial genomes of Frieseomelitta varia - a highly eusocial stingless bee (Meliponini) with a permanently sterile worker caste.</title>
        <authorList>
            <person name="Freitas F.C.P."/>
            <person name="Lourenco A.P."/>
            <person name="Nunes F.M.F."/>
            <person name="Paschoal A.R."/>
            <person name="Abreu F.C.P."/>
            <person name="Barbin F.O."/>
            <person name="Bataglia L."/>
            <person name="Cardoso-Junior C.A.M."/>
            <person name="Cervoni M.S."/>
            <person name="Silva S.R."/>
            <person name="Dalarmi F."/>
            <person name="Del Lama M.A."/>
            <person name="Depintor T.S."/>
            <person name="Ferreira K.M."/>
            <person name="Goria P.S."/>
            <person name="Jaskot M.C."/>
            <person name="Lago D.C."/>
            <person name="Luna-Lucena D."/>
            <person name="Moda L.M."/>
            <person name="Nascimento L."/>
            <person name="Pedrino M."/>
            <person name="Rabico F.O."/>
            <person name="Sanches F.C."/>
            <person name="Santos D.E."/>
            <person name="Santos C.G."/>
            <person name="Vieira J."/>
            <person name="Lopes T.F."/>
            <person name="Barchuk A.R."/>
            <person name="Hartfelder K."/>
            <person name="Simoes Z.L.P."/>
            <person name="Bitondi M.M.G."/>
            <person name="Pinheiro D.G."/>
        </authorList>
    </citation>
    <scope>NUCLEOTIDE SEQUENCE</scope>
    <source>
        <strain evidence="1">USP_RPSP 00005682</strain>
        <tissue evidence="1">Whole individual</tissue>
    </source>
</reference>
<dbReference type="AlphaFoldDB" id="A0A833RXS6"/>
<feature type="non-terminal residue" evidence="1">
    <location>
        <position position="1"/>
    </location>
</feature>